<dbReference type="PROSITE" id="PS51318">
    <property type="entry name" value="TAT"/>
    <property type="match status" value="1"/>
</dbReference>
<dbReference type="InterPro" id="IPR047109">
    <property type="entry name" value="CAD-like"/>
</dbReference>
<dbReference type="InterPro" id="IPR013149">
    <property type="entry name" value="ADH-like_C"/>
</dbReference>
<geneLocation type="plasmid" evidence="7">
    <name>p13294-1NR</name>
</geneLocation>
<dbReference type="EMBL" id="MT570100">
    <property type="protein sequence ID" value="QOC74732.1"/>
    <property type="molecule type" value="Genomic_DNA"/>
</dbReference>
<evidence type="ECO:0000313" key="7">
    <source>
        <dbReference type="EMBL" id="QOC74732.1"/>
    </source>
</evidence>
<dbReference type="PROSITE" id="PS00059">
    <property type="entry name" value="ADH_ZINC"/>
    <property type="match status" value="1"/>
</dbReference>
<name>A0A7L7TEJ1_9ENTR</name>
<keyword evidence="4" id="KW-0560">Oxidoreductase</keyword>
<comment type="cofactor">
    <cofactor evidence="1 5">
        <name>Zn(2+)</name>
        <dbReference type="ChEBI" id="CHEBI:29105"/>
    </cofactor>
</comment>
<dbReference type="CDD" id="cd05283">
    <property type="entry name" value="CAD1"/>
    <property type="match status" value="1"/>
</dbReference>
<dbReference type="InterPro" id="IPR029752">
    <property type="entry name" value="D-isomer_DH_CS1"/>
</dbReference>
<protein>
    <submittedName>
        <fullName evidence="7">NAD(P)-dependent alcohol dehydrogenase</fullName>
    </submittedName>
</protein>
<proteinExistence type="inferred from homology"/>
<dbReference type="SUPFAM" id="SSF50129">
    <property type="entry name" value="GroES-like"/>
    <property type="match status" value="1"/>
</dbReference>
<dbReference type="SMART" id="SM00829">
    <property type="entry name" value="PKS_ER"/>
    <property type="match status" value="1"/>
</dbReference>
<dbReference type="InterPro" id="IPR036291">
    <property type="entry name" value="NAD(P)-bd_dom_sf"/>
</dbReference>
<accession>A0A7L7TEJ1</accession>
<keyword evidence="3 5" id="KW-0862">Zinc</keyword>
<dbReference type="Pfam" id="PF08240">
    <property type="entry name" value="ADH_N"/>
    <property type="match status" value="1"/>
</dbReference>
<evidence type="ECO:0000256" key="4">
    <source>
        <dbReference type="ARBA" id="ARBA00023002"/>
    </source>
</evidence>
<sequence length="406" mass="44092">MNDEKLDHTRRRLLAGSVGTLAMVGVAGGGLGKKAAAAPLPASASGINFNRLIPAQGYAFHDYSLQLKPFAFQRRALLPKDVAIEILYCGVCHSDIHAAHKDWGDQILPQVPGHEMSGIVTAVGTGVTRFNVGDRVGVGTMVDSCGHCGECNAGNEQYCENQVIYSYGTQTDPKLNPGGITQGGYSNRIVVTEQFVSRIPDKMQLEHAGPIMCAGITVYSPLIHWNIRKGSTIGIVGMGGLGHLAVKMASAMGAKVIVFTTTSDKVSDARRFGATDVVINYDKEKLTQYRRKLDFILATVPYHFEMDALVNTLKTNSTLCLVGIGRLTQPNQLSPFTTILNRNSFAGSQTGGMRQTQEVLDFCAENGIAPEVQIIPIQQTAKAWREVIDKKARYRYVIDMKSLQQS</sequence>
<evidence type="ECO:0000256" key="3">
    <source>
        <dbReference type="ARBA" id="ARBA00022833"/>
    </source>
</evidence>
<dbReference type="InterPro" id="IPR011032">
    <property type="entry name" value="GroES-like_sf"/>
</dbReference>
<dbReference type="PROSITE" id="PS00065">
    <property type="entry name" value="D_2_HYDROXYACID_DH_1"/>
    <property type="match status" value="1"/>
</dbReference>
<dbReference type="GO" id="GO:0008270">
    <property type="term" value="F:zinc ion binding"/>
    <property type="evidence" value="ECO:0007669"/>
    <property type="project" value="InterPro"/>
</dbReference>
<evidence type="ECO:0000259" key="6">
    <source>
        <dbReference type="SMART" id="SM00829"/>
    </source>
</evidence>
<comment type="similarity">
    <text evidence="5">Belongs to the zinc-containing alcohol dehydrogenase family.</text>
</comment>
<evidence type="ECO:0000256" key="5">
    <source>
        <dbReference type="RuleBase" id="RU361277"/>
    </source>
</evidence>
<dbReference type="Pfam" id="PF00107">
    <property type="entry name" value="ADH_zinc_N"/>
    <property type="match status" value="1"/>
</dbReference>
<organism evidence="7">
    <name type="scientific">Klebsiella quasipneumoniae</name>
    <dbReference type="NCBI Taxonomy" id="1463165"/>
    <lineage>
        <taxon>Bacteria</taxon>
        <taxon>Pseudomonadati</taxon>
        <taxon>Pseudomonadota</taxon>
        <taxon>Gammaproteobacteria</taxon>
        <taxon>Enterobacterales</taxon>
        <taxon>Enterobacteriaceae</taxon>
        <taxon>Klebsiella/Raoultella group</taxon>
        <taxon>Klebsiella</taxon>
        <taxon>Klebsiella pneumoniae complex</taxon>
    </lineage>
</organism>
<dbReference type="FunFam" id="3.40.50.720:FF:000022">
    <property type="entry name" value="Cinnamyl alcohol dehydrogenase"/>
    <property type="match status" value="1"/>
</dbReference>
<dbReference type="RefSeq" id="WP_227665690.1">
    <property type="nucleotide sequence ID" value="NZ_MT570100.1"/>
</dbReference>
<dbReference type="InterPro" id="IPR006311">
    <property type="entry name" value="TAT_signal"/>
</dbReference>
<dbReference type="InterPro" id="IPR002328">
    <property type="entry name" value="ADH_Zn_CS"/>
</dbReference>
<dbReference type="AlphaFoldDB" id="A0A7L7TEJ1"/>
<feature type="domain" description="Enoyl reductase (ER)" evidence="6">
    <location>
        <begin position="61"/>
        <end position="398"/>
    </location>
</feature>
<dbReference type="SUPFAM" id="SSF51735">
    <property type="entry name" value="NAD(P)-binding Rossmann-fold domains"/>
    <property type="match status" value="1"/>
</dbReference>
<dbReference type="GO" id="GO:0008106">
    <property type="term" value="F:alcohol dehydrogenase (NADP+) activity"/>
    <property type="evidence" value="ECO:0007669"/>
    <property type="project" value="UniProtKB-ARBA"/>
</dbReference>
<evidence type="ECO:0000256" key="2">
    <source>
        <dbReference type="ARBA" id="ARBA00022723"/>
    </source>
</evidence>
<dbReference type="InterPro" id="IPR013154">
    <property type="entry name" value="ADH-like_N"/>
</dbReference>
<keyword evidence="7" id="KW-0614">Plasmid</keyword>
<dbReference type="PANTHER" id="PTHR42683">
    <property type="entry name" value="ALDEHYDE REDUCTASE"/>
    <property type="match status" value="1"/>
</dbReference>
<keyword evidence="2 5" id="KW-0479">Metal-binding</keyword>
<dbReference type="Gene3D" id="3.40.50.720">
    <property type="entry name" value="NAD(P)-binding Rossmann-like Domain"/>
    <property type="match status" value="1"/>
</dbReference>
<dbReference type="InterPro" id="IPR020843">
    <property type="entry name" value="ER"/>
</dbReference>
<reference evidence="7" key="1">
    <citation type="submission" date="2020-06" db="EMBL/GenBank/DDBJ databases">
        <authorList>
            <person name="Zhou D."/>
            <person name="Xu Y."/>
        </authorList>
    </citation>
    <scope>NUCLEOTIDE SEQUENCE</scope>
    <source>
        <strain evidence="7">201313294</strain>
        <plasmid evidence="7">p13294-1NR</plasmid>
    </source>
</reference>
<dbReference type="Gene3D" id="3.90.180.10">
    <property type="entry name" value="Medium-chain alcohol dehydrogenases, catalytic domain"/>
    <property type="match status" value="1"/>
</dbReference>
<evidence type="ECO:0000256" key="1">
    <source>
        <dbReference type="ARBA" id="ARBA00001947"/>
    </source>
</evidence>